<dbReference type="HOGENOM" id="CLU_1144362_0_0_1"/>
<evidence type="ECO:0000313" key="4">
    <source>
        <dbReference type="Proteomes" id="UP000013827"/>
    </source>
</evidence>
<dbReference type="AlphaFoldDB" id="A0A0D3IG25"/>
<dbReference type="RefSeq" id="XP_005762639.1">
    <property type="nucleotide sequence ID" value="XM_005762582.1"/>
</dbReference>
<dbReference type="PaxDb" id="2903-EOD10210"/>
<protein>
    <submittedName>
        <fullName evidence="3">Uncharacterized protein</fullName>
    </submittedName>
</protein>
<dbReference type="KEGG" id="ehx:EMIHUDRAFT_452715"/>
<sequence length="243" mass="25527">MQIENGAIAAARDEAVAGMNRLFAKVDRDVCAALVPVQARAKELDAQIIEAQEQLEHVQRERERYLERFKSLTLCFNGTRHMSSLGSAHDVEEGLGAPEQPPEVDGRATSTEASEMAGDIGTLDDRSPAKQGTPRIGDSPLPIRRAEPEAPAAVEPCTPASKDPPASERSNPPTLIPSAARSPPDGLASTPAAGTKRPLEPSTELSAKQGVGRSIFTTPSPAACGGSEPFEIVGPARSVPPVV</sequence>
<accession>A0A0D3IG25</accession>
<evidence type="ECO:0000313" key="3">
    <source>
        <dbReference type="EnsemblProtists" id="EOD10210"/>
    </source>
</evidence>
<feature type="coiled-coil region" evidence="1">
    <location>
        <begin position="41"/>
        <end position="68"/>
    </location>
</feature>
<keyword evidence="1" id="KW-0175">Coiled coil</keyword>
<feature type="compositionally biased region" description="Low complexity" evidence="2">
    <location>
        <begin position="149"/>
        <end position="160"/>
    </location>
</feature>
<evidence type="ECO:0000256" key="2">
    <source>
        <dbReference type="SAM" id="MobiDB-lite"/>
    </source>
</evidence>
<evidence type="ECO:0000256" key="1">
    <source>
        <dbReference type="SAM" id="Coils"/>
    </source>
</evidence>
<name>A0A0D3IG25_EMIH1</name>
<dbReference type="EnsemblProtists" id="EOD10210">
    <property type="protein sequence ID" value="EOD10210"/>
    <property type="gene ID" value="EMIHUDRAFT_452715"/>
</dbReference>
<organism evidence="3 4">
    <name type="scientific">Emiliania huxleyi (strain CCMP1516)</name>
    <dbReference type="NCBI Taxonomy" id="280463"/>
    <lineage>
        <taxon>Eukaryota</taxon>
        <taxon>Haptista</taxon>
        <taxon>Haptophyta</taxon>
        <taxon>Prymnesiophyceae</taxon>
        <taxon>Isochrysidales</taxon>
        <taxon>Noelaerhabdaceae</taxon>
        <taxon>Emiliania</taxon>
    </lineage>
</organism>
<keyword evidence="4" id="KW-1185">Reference proteome</keyword>
<dbReference type="Proteomes" id="UP000013827">
    <property type="component" value="Unassembled WGS sequence"/>
</dbReference>
<dbReference type="GeneID" id="17256324"/>
<proteinExistence type="predicted"/>
<reference evidence="3" key="2">
    <citation type="submission" date="2024-10" db="UniProtKB">
        <authorList>
            <consortium name="EnsemblProtists"/>
        </authorList>
    </citation>
    <scope>IDENTIFICATION</scope>
</reference>
<reference evidence="4" key="1">
    <citation type="journal article" date="2013" name="Nature">
        <title>Pan genome of the phytoplankton Emiliania underpins its global distribution.</title>
        <authorList>
            <person name="Read B.A."/>
            <person name="Kegel J."/>
            <person name="Klute M.J."/>
            <person name="Kuo A."/>
            <person name="Lefebvre S.C."/>
            <person name="Maumus F."/>
            <person name="Mayer C."/>
            <person name="Miller J."/>
            <person name="Monier A."/>
            <person name="Salamov A."/>
            <person name="Young J."/>
            <person name="Aguilar M."/>
            <person name="Claverie J.M."/>
            <person name="Frickenhaus S."/>
            <person name="Gonzalez K."/>
            <person name="Herman E.K."/>
            <person name="Lin Y.C."/>
            <person name="Napier J."/>
            <person name="Ogata H."/>
            <person name="Sarno A.F."/>
            <person name="Shmutz J."/>
            <person name="Schroeder D."/>
            <person name="de Vargas C."/>
            <person name="Verret F."/>
            <person name="von Dassow P."/>
            <person name="Valentin K."/>
            <person name="Van de Peer Y."/>
            <person name="Wheeler G."/>
            <person name="Dacks J.B."/>
            <person name="Delwiche C.F."/>
            <person name="Dyhrman S.T."/>
            <person name="Glockner G."/>
            <person name="John U."/>
            <person name="Richards T."/>
            <person name="Worden A.Z."/>
            <person name="Zhang X."/>
            <person name="Grigoriev I.V."/>
            <person name="Allen A.E."/>
            <person name="Bidle K."/>
            <person name="Borodovsky M."/>
            <person name="Bowler C."/>
            <person name="Brownlee C."/>
            <person name="Cock J.M."/>
            <person name="Elias M."/>
            <person name="Gladyshev V.N."/>
            <person name="Groth M."/>
            <person name="Guda C."/>
            <person name="Hadaegh A."/>
            <person name="Iglesias-Rodriguez M.D."/>
            <person name="Jenkins J."/>
            <person name="Jones B.M."/>
            <person name="Lawson T."/>
            <person name="Leese F."/>
            <person name="Lindquist E."/>
            <person name="Lobanov A."/>
            <person name="Lomsadze A."/>
            <person name="Malik S.B."/>
            <person name="Marsh M.E."/>
            <person name="Mackinder L."/>
            <person name="Mock T."/>
            <person name="Mueller-Roeber B."/>
            <person name="Pagarete A."/>
            <person name="Parker M."/>
            <person name="Probert I."/>
            <person name="Quesneville H."/>
            <person name="Raines C."/>
            <person name="Rensing S.A."/>
            <person name="Riano-Pachon D.M."/>
            <person name="Richier S."/>
            <person name="Rokitta S."/>
            <person name="Shiraiwa Y."/>
            <person name="Soanes D.M."/>
            <person name="van der Giezen M."/>
            <person name="Wahlund T.M."/>
            <person name="Williams B."/>
            <person name="Wilson W."/>
            <person name="Wolfe G."/>
            <person name="Wurch L.L."/>
        </authorList>
    </citation>
    <scope>NUCLEOTIDE SEQUENCE</scope>
</reference>
<feature type="region of interest" description="Disordered" evidence="2">
    <location>
        <begin position="91"/>
        <end position="243"/>
    </location>
</feature>